<evidence type="ECO:0000259" key="1">
    <source>
        <dbReference type="PROSITE" id="PS50994"/>
    </source>
</evidence>
<dbReference type="Proteomes" id="UP001066276">
    <property type="component" value="Chromosome 1_2"/>
</dbReference>
<dbReference type="InterPro" id="IPR001584">
    <property type="entry name" value="Integrase_cat-core"/>
</dbReference>
<dbReference type="InterPro" id="IPR050951">
    <property type="entry name" value="Retrovirus_Pol_polyprotein"/>
</dbReference>
<dbReference type="PANTHER" id="PTHR37984:SF11">
    <property type="entry name" value="INTEGRASE CATALYTIC DOMAIN-CONTAINING PROTEIN"/>
    <property type="match status" value="1"/>
</dbReference>
<dbReference type="GO" id="GO:0003676">
    <property type="term" value="F:nucleic acid binding"/>
    <property type="evidence" value="ECO:0007669"/>
    <property type="project" value="InterPro"/>
</dbReference>
<organism evidence="2 3">
    <name type="scientific">Pleurodeles waltl</name>
    <name type="common">Iberian ribbed newt</name>
    <dbReference type="NCBI Taxonomy" id="8319"/>
    <lineage>
        <taxon>Eukaryota</taxon>
        <taxon>Metazoa</taxon>
        <taxon>Chordata</taxon>
        <taxon>Craniata</taxon>
        <taxon>Vertebrata</taxon>
        <taxon>Euteleostomi</taxon>
        <taxon>Amphibia</taxon>
        <taxon>Batrachia</taxon>
        <taxon>Caudata</taxon>
        <taxon>Salamandroidea</taxon>
        <taxon>Salamandridae</taxon>
        <taxon>Pleurodelinae</taxon>
        <taxon>Pleurodeles</taxon>
    </lineage>
</organism>
<sequence>MLVVTNDFSKYPEVEILDTSTAGQVIPRLEKIKATHGLIQELRTDNGLPFSSQEFAEYLVRRSVVYRKIASCWPEANGEAERFMRTLNKVLRIAEANAHNIDCALYAFLREYRLNPHTTKKISPSALCMNRLVEDTIPQCDVPTALQEQVSERLCQRSKTANDQVSTRRRTRTLPLQVGDQVLVRNWHPVEKFRLPFEMTPWTVVRIRYHC</sequence>
<dbReference type="SUPFAM" id="SSF53098">
    <property type="entry name" value="Ribonuclease H-like"/>
    <property type="match status" value="1"/>
</dbReference>
<dbReference type="PANTHER" id="PTHR37984">
    <property type="entry name" value="PROTEIN CBG26694"/>
    <property type="match status" value="1"/>
</dbReference>
<dbReference type="InterPro" id="IPR036397">
    <property type="entry name" value="RNaseH_sf"/>
</dbReference>
<dbReference type="GO" id="GO:0015074">
    <property type="term" value="P:DNA integration"/>
    <property type="evidence" value="ECO:0007669"/>
    <property type="project" value="InterPro"/>
</dbReference>
<reference evidence="2" key="1">
    <citation type="journal article" date="2022" name="bioRxiv">
        <title>Sequencing and chromosome-scale assembly of the giantPleurodeles waltlgenome.</title>
        <authorList>
            <person name="Brown T."/>
            <person name="Elewa A."/>
            <person name="Iarovenko S."/>
            <person name="Subramanian E."/>
            <person name="Araus A.J."/>
            <person name="Petzold A."/>
            <person name="Susuki M."/>
            <person name="Suzuki K.-i.T."/>
            <person name="Hayashi T."/>
            <person name="Toyoda A."/>
            <person name="Oliveira C."/>
            <person name="Osipova E."/>
            <person name="Leigh N.D."/>
            <person name="Simon A."/>
            <person name="Yun M.H."/>
        </authorList>
    </citation>
    <scope>NUCLEOTIDE SEQUENCE</scope>
    <source>
        <strain evidence="2">20211129_DDA</strain>
        <tissue evidence="2">Liver</tissue>
    </source>
</reference>
<dbReference type="EMBL" id="JANPWB010000002">
    <property type="protein sequence ID" value="KAJ1208059.1"/>
    <property type="molecule type" value="Genomic_DNA"/>
</dbReference>
<proteinExistence type="predicted"/>
<keyword evidence="3" id="KW-1185">Reference proteome</keyword>
<dbReference type="PROSITE" id="PS50994">
    <property type="entry name" value="INTEGRASE"/>
    <property type="match status" value="1"/>
</dbReference>
<name>A0AAV7W7G8_PLEWA</name>
<evidence type="ECO:0000313" key="3">
    <source>
        <dbReference type="Proteomes" id="UP001066276"/>
    </source>
</evidence>
<gene>
    <name evidence="2" type="ORF">NDU88_003449</name>
</gene>
<evidence type="ECO:0000313" key="2">
    <source>
        <dbReference type="EMBL" id="KAJ1208059.1"/>
    </source>
</evidence>
<feature type="domain" description="Integrase catalytic" evidence="1">
    <location>
        <begin position="1"/>
        <end position="132"/>
    </location>
</feature>
<dbReference type="AlphaFoldDB" id="A0AAV7W7G8"/>
<accession>A0AAV7W7G8</accession>
<dbReference type="Gene3D" id="3.30.420.10">
    <property type="entry name" value="Ribonuclease H-like superfamily/Ribonuclease H"/>
    <property type="match status" value="1"/>
</dbReference>
<comment type="caution">
    <text evidence="2">The sequence shown here is derived from an EMBL/GenBank/DDBJ whole genome shotgun (WGS) entry which is preliminary data.</text>
</comment>
<dbReference type="InterPro" id="IPR012337">
    <property type="entry name" value="RNaseH-like_sf"/>
</dbReference>
<protein>
    <recommendedName>
        <fullName evidence="1">Integrase catalytic domain-containing protein</fullName>
    </recommendedName>
</protein>